<dbReference type="SUPFAM" id="SSF53474">
    <property type="entry name" value="alpha/beta-Hydrolases"/>
    <property type="match status" value="1"/>
</dbReference>
<dbReference type="AlphaFoldDB" id="A0A367ZUG3"/>
<proteinExistence type="predicted"/>
<keyword evidence="1" id="KW-0812">Transmembrane</keyword>
<sequence length="326" mass="34675">MADHPPLLLLHGISSREEVFWRPRRQCLGGFLAPAFRVLTGRLRRGRGSAGVWPERLGGTTRDGTIRGGAAGGSAARDVGAVAPDGCGLPPDPVRCPPGEWDFDPYLTEDLPIIWAEACAVAGRPPIVLGYSLGGMLALLAQARGLIAAPALVLVATPLLFPAIPFYPPLMRRVYAVARRLGWPRIPTRFLGRLLIWVFAGGRPSRLGPELRLFHAQIRAAGVDVPPALLGQAAAWVETGRWSDRTGRHDYFDELAGVTVPTLFIAGGRDRIAPPAVVQRGYAAVAASHRAYVVIPDGTHLTLANGPLAGGVAAAVTRWVAQMGMA</sequence>
<dbReference type="Proteomes" id="UP000252355">
    <property type="component" value="Unassembled WGS sequence"/>
</dbReference>
<keyword evidence="1" id="KW-0472">Membrane</keyword>
<evidence type="ECO:0000313" key="4">
    <source>
        <dbReference type="Proteomes" id="UP000252355"/>
    </source>
</evidence>
<dbReference type="Gene3D" id="3.40.50.1820">
    <property type="entry name" value="alpha/beta hydrolase"/>
    <property type="match status" value="1"/>
</dbReference>
<protein>
    <recommendedName>
        <fullName evidence="2">AB hydrolase-1 domain-containing protein</fullName>
    </recommendedName>
</protein>
<reference evidence="3 4" key="1">
    <citation type="submission" date="2018-05" db="EMBL/GenBank/DDBJ databases">
        <title>A metagenomic window into the 2 km-deep terrestrial subsurface aquifer revealed taxonomically and functionally diverse microbial community comprising novel uncultured bacterial lineages.</title>
        <authorList>
            <person name="Kadnikov V.V."/>
            <person name="Mardanov A.V."/>
            <person name="Beletsky A.V."/>
            <person name="Banks D."/>
            <person name="Pimenov N.V."/>
            <person name="Frank Y.A."/>
            <person name="Karnachuk O.V."/>
            <person name="Ravin N.V."/>
        </authorList>
    </citation>
    <scope>NUCLEOTIDE SEQUENCE [LARGE SCALE GENOMIC DNA]</scope>
    <source>
        <strain evidence="3">BY5</strain>
    </source>
</reference>
<dbReference type="InterPro" id="IPR000073">
    <property type="entry name" value="AB_hydrolase_1"/>
</dbReference>
<name>A0A367ZUG3_9BACT</name>
<keyword evidence="1" id="KW-1133">Transmembrane helix</keyword>
<dbReference type="InterPro" id="IPR029058">
    <property type="entry name" value="AB_hydrolase_fold"/>
</dbReference>
<comment type="caution">
    <text evidence="3">The sequence shown here is derived from an EMBL/GenBank/DDBJ whole genome shotgun (WGS) entry which is preliminary data.</text>
</comment>
<gene>
    <name evidence="3" type="ORF">OZSIB_0820</name>
</gene>
<feature type="transmembrane region" description="Helical" evidence="1">
    <location>
        <begin position="146"/>
        <end position="166"/>
    </location>
</feature>
<dbReference type="EMBL" id="QOQW01000001">
    <property type="protein sequence ID" value="RCK81686.1"/>
    <property type="molecule type" value="Genomic_DNA"/>
</dbReference>
<feature type="domain" description="AB hydrolase-1" evidence="2">
    <location>
        <begin position="124"/>
        <end position="306"/>
    </location>
</feature>
<evidence type="ECO:0000313" key="3">
    <source>
        <dbReference type="EMBL" id="RCK81686.1"/>
    </source>
</evidence>
<evidence type="ECO:0000259" key="2">
    <source>
        <dbReference type="Pfam" id="PF00561"/>
    </source>
</evidence>
<organism evidence="3 4">
    <name type="scientific">Candidatus Ozemobacter sibiricus</name>
    <dbReference type="NCBI Taxonomy" id="2268124"/>
    <lineage>
        <taxon>Bacteria</taxon>
        <taxon>Candidatus Ozemobacteria</taxon>
        <taxon>Candidatus Ozemobacterales</taxon>
        <taxon>Candidatus Ozemobacteraceae</taxon>
        <taxon>Candidatus Ozemobacter</taxon>
    </lineage>
</organism>
<accession>A0A367ZUG3</accession>
<dbReference type="Pfam" id="PF00561">
    <property type="entry name" value="Abhydrolase_1"/>
    <property type="match status" value="1"/>
</dbReference>
<evidence type="ECO:0000256" key="1">
    <source>
        <dbReference type="SAM" id="Phobius"/>
    </source>
</evidence>